<proteinExistence type="inferred from homology"/>
<keyword evidence="8" id="KW-0458">Lysosome</keyword>
<evidence type="ECO:0000256" key="3">
    <source>
        <dbReference type="ARBA" id="ARBA00022525"/>
    </source>
</evidence>
<dbReference type="GO" id="GO:0002376">
    <property type="term" value="P:immune system process"/>
    <property type="evidence" value="ECO:0007669"/>
    <property type="project" value="UniProtKB-KW"/>
</dbReference>
<comment type="similarity">
    <text evidence="1 8">Belongs to the GILT family.</text>
</comment>
<keyword evidence="8" id="KW-0391">Immunity</keyword>
<dbReference type="GO" id="GO:0016671">
    <property type="term" value="F:oxidoreductase activity, acting on a sulfur group of donors, disulfide as acceptor"/>
    <property type="evidence" value="ECO:0007669"/>
    <property type="project" value="UniProtKB-UniRule"/>
</dbReference>
<dbReference type="Proteomes" id="UP000522663">
    <property type="component" value="Unassembled WGS sequence"/>
</dbReference>
<keyword evidence="6 8" id="KW-0325">Glycoprotein</keyword>
<comment type="caution">
    <text evidence="11">The sequence shown here is derived from an EMBL/GenBank/DDBJ whole genome shotgun (WGS) entry which is preliminary data.</text>
</comment>
<dbReference type="GO" id="GO:0005576">
    <property type="term" value="C:extracellular region"/>
    <property type="evidence" value="ECO:0007669"/>
    <property type="project" value="UniProtKB-SubCell"/>
</dbReference>
<dbReference type="EMBL" id="VXAB01000115">
    <property type="protein sequence ID" value="NXJ03282.1"/>
    <property type="molecule type" value="Genomic_DNA"/>
</dbReference>
<evidence type="ECO:0000313" key="11">
    <source>
        <dbReference type="EMBL" id="NXJ03282.1"/>
    </source>
</evidence>
<dbReference type="InterPro" id="IPR003119">
    <property type="entry name" value="SAP_A"/>
</dbReference>
<evidence type="ECO:0000313" key="12">
    <source>
        <dbReference type="Proteomes" id="UP000522663"/>
    </source>
</evidence>
<comment type="function">
    <text evidence="8">Lysosomal thiol reductase that can reduce protein disulfide bonds. Facilitates the complete unfolding of proteins destined for lysosomal degradation. Plays an important role in antigen processing.</text>
</comment>
<dbReference type="PANTHER" id="PTHR13234:SF8">
    <property type="entry name" value="GAMMA-INTERFERON-INDUCIBLE LYSOSOMAL THIOL REDUCTASE"/>
    <property type="match status" value="1"/>
</dbReference>
<keyword evidence="5 8" id="KW-1015">Disulfide bond</keyword>
<evidence type="ECO:0000259" key="10">
    <source>
        <dbReference type="PROSITE" id="PS51110"/>
    </source>
</evidence>
<dbReference type="GO" id="GO:0005764">
    <property type="term" value="C:lysosome"/>
    <property type="evidence" value="ECO:0007669"/>
    <property type="project" value="UniProtKB-SubCell"/>
</dbReference>
<dbReference type="Pfam" id="PF03227">
    <property type="entry name" value="GILT"/>
    <property type="match status" value="1"/>
</dbReference>
<dbReference type="AlphaFoldDB" id="A0A7K9XZZ6"/>
<evidence type="ECO:0000256" key="7">
    <source>
        <dbReference type="ARBA" id="ARBA00059163"/>
    </source>
</evidence>
<keyword evidence="4 8" id="KW-0732">Signal</keyword>
<feature type="signal peptide" evidence="9">
    <location>
        <begin position="1"/>
        <end position="20"/>
    </location>
</feature>
<dbReference type="PROSITE" id="PS51110">
    <property type="entry name" value="SAP_A"/>
    <property type="match status" value="1"/>
</dbReference>
<comment type="subcellular location">
    <subcellularLocation>
        <location evidence="8">Secreted</location>
    </subcellularLocation>
    <subcellularLocation>
        <location evidence="8">Lysosome</location>
    </subcellularLocation>
</comment>
<gene>
    <name evidence="11" type="primary">Ifi30</name>
    <name evidence="11" type="ORF">ODOGUJ_R05020</name>
</gene>
<sequence length="137" mass="14486">MAPAVPLALLALLAVGLGLALPGCDYPTHLWCSSREIAVACQAENHCANLTAAPVQLSLYYESLCPACRGFLARQLFTTWLLLPQGVLNITLVPYGNAQVGAAAAACLMHEAQSFATFFPVIFCMESGTSATRNLKA</sequence>
<evidence type="ECO:0000256" key="9">
    <source>
        <dbReference type="SAM" id="SignalP"/>
    </source>
</evidence>
<comment type="subunit">
    <text evidence="2 8">Dimer; disulfide-linked.</text>
</comment>
<evidence type="ECO:0000256" key="4">
    <source>
        <dbReference type="ARBA" id="ARBA00022729"/>
    </source>
</evidence>
<organism evidence="11 12">
    <name type="scientific">Odontophorus gujanensis</name>
    <name type="common">marbled wood quail</name>
    <dbReference type="NCBI Taxonomy" id="886794"/>
    <lineage>
        <taxon>Eukaryota</taxon>
        <taxon>Metazoa</taxon>
        <taxon>Chordata</taxon>
        <taxon>Craniata</taxon>
        <taxon>Vertebrata</taxon>
        <taxon>Euteleostomi</taxon>
        <taxon>Archelosauria</taxon>
        <taxon>Archosauria</taxon>
        <taxon>Dinosauria</taxon>
        <taxon>Saurischia</taxon>
        <taxon>Theropoda</taxon>
        <taxon>Coelurosauria</taxon>
        <taxon>Aves</taxon>
        <taxon>Neognathae</taxon>
        <taxon>Galloanserae</taxon>
        <taxon>Galliformes</taxon>
        <taxon>Odontophoridae</taxon>
        <taxon>Odontophorus</taxon>
    </lineage>
</organism>
<feature type="non-terminal residue" evidence="11">
    <location>
        <position position="137"/>
    </location>
</feature>
<reference evidence="11 12" key="1">
    <citation type="submission" date="2019-09" db="EMBL/GenBank/DDBJ databases">
        <title>Bird 10,000 Genomes (B10K) Project - Family phase.</title>
        <authorList>
            <person name="Zhang G."/>
        </authorList>
    </citation>
    <scope>NUCLEOTIDE SEQUENCE [LARGE SCALE GENOMIC DNA]</scope>
    <source>
        <strain evidence="11">B10K-DU-001-53</strain>
        <tissue evidence="11">Muscle</tissue>
    </source>
</reference>
<feature type="chain" id="PRO_5029594066" description="Gamma-interferon-inducible lysosomal thiol reductase" evidence="9">
    <location>
        <begin position="21"/>
        <end position="137"/>
    </location>
</feature>
<evidence type="ECO:0000256" key="6">
    <source>
        <dbReference type="ARBA" id="ARBA00023180"/>
    </source>
</evidence>
<keyword evidence="8" id="KW-0560">Oxidoreductase</keyword>
<dbReference type="EC" id="1.8.-.-" evidence="8"/>
<feature type="domain" description="Saposin A-type" evidence="10">
    <location>
        <begin position="17"/>
        <end position="57"/>
    </location>
</feature>
<dbReference type="PANTHER" id="PTHR13234">
    <property type="entry name" value="GAMMA-INTERFERON INDUCIBLE LYSOSOMAL THIOL REDUCTASE GILT"/>
    <property type="match status" value="1"/>
</dbReference>
<name>A0A7K9XZZ6_9GALL</name>
<evidence type="ECO:0000256" key="5">
    <source>
        <dbReference type="ARBA" id="ARBA00023157"/>
    </source>
</evidence>
<comment type="function">
    <text evidence="7">Lysosomal thiol reductase that can reduce protein disulfide bonds. May facilitate the complete unfolding of proteins destined for lysosomal degradation. Plays an important role in antigen processing. Facilitates the generation of MHC class II-restricted epitodes from disulfide bond-containing antigen by the endocytic reduction of disulfide bonds. Also facilitates MHC class I-restricted recognition of exogenous antigens containing disulfide bonds by CD8+ T-cells or crosspresentation.</text>
</comment>
<evidence type="ECO:0000256" key="2">
    <source>
        <dbReference type="ARBA" id="ARBA00011615"/>
    </source>
</evidence>
<evidence type="ECO:0000256" key="1">
    <source>
        <dbReference type="ARBA" id="ARBA00005679"/>
    </source>
</evidence>
<keyword evidence="8" id="KW-0676">Redox-active center</keyword>
<accession>A0A7K9XZZ6</accession>
<dbReference type="OrthoDB" id="958254at2759"/>
<protein>
    <recommendedName>
        <fullName evidence="8">Gamma-interferon-inducible lysosomal thiol reductase</fullName>
        <ecNumber evidence="8">1.8.-.-</ecNumber>
    </recommendedName>
    <alternativeName>
        <fullName evidence="8">Gamma-interferon-inducible protein IP-30</fullName>
    </alternativeName>
</protein>
<dbReference type="InterPro" id="IPR004911">
    <property type="entry name" value="Interferon-induced_GILT"/>
</dbReference>
<keyword evidence="3 8" id="KW-0964">Secreted</keyword>
<feature type="non-terminal residue" evidence="11">
    <location>
        <position position="1"/>
    </location>
</feature>
<keyword evidence="12" id="KW-1185">Reference proteome</keyword>
<evidence type="ECO:0000256" key="8">
    <source>
        <dbReference type="RuleBase" id="RU369109"/>
    </source>
</evidence>